<evidence type="ECO:0000256" key="3">
    <source>
        <dbReference type="ARBA" id="ARBA00022771"/>
    </source>
</evidence>
<evidence type="ECO:0000256" key="5">
    <source>
        <dbReference type="PROSITE-ProRule" id="PRU00042"/>
    </source>
</evidence>
<dbReference type="InterPro" id="IPR013087">
    <property type="entry name" value="Znf_C2H2_type"/>
</dbReference>
<dbReference type="PANTHER" id="PTHR24403:SF67">
    <property type="entry name" value="FI01116P-RELATED"/>
    <property type="match status" value="1"/>
</dbReference>
<dbReference type="PANTHER" id="PTHR24403">
    <property type="entry name" value="ZINC FINGER PROTEIN"/>
    <property type="match status" value="1"/>
</dbReference>
<organism evidence="7 8">
    <name type="scientific">Rhipicephalus microplus</name>
    <name type="common">Cattle tick</name>
    <name type="synonym">Boophilus microplus</name>
    <dbReference type="NCBI Taxonomy" id="6941"/>
    <lineage>
        <taxon>Eukaryota</taxon>
        <taxon>Metazoa</taxon>
        <taxon>Ecdysozoa</taxon>
        <taxon>Arthropoda</taxon>
        <taxon>Chelicerata</taxon>
        <taxon>Arachnida</taxon>
        <taxon>Acari</taxon>
        <taxon>Parasitiformes</taxon>
        <taxon>Ixodida</taxon>
        <taxon>Ixodoidea</taxon>
        <taxon>Ixodidae</taxon>
        <taxon>Rhipicephalinae</taxon>
        <taxon>Rhipicephalus</taxon>
        <taxon>Boophilus</taxon>
    </lineage>
</organism>
<evidence type="ECO:0000259" key="6">
    <source>
        <dbReference type="PROSITE" id="PS50157"/>
    </source>
</evidence>
<dbReference type="PROSITE" id="PS50157">
    <property type="entry name" value="ZINC_FINGER_C2H2_2"/>
    <property type="match status" value="3"/>
</dbReference>
<evidence type="ECO:0000313" key="7">
    <source>
        <dbReference type="EMBL" id="KAH8029801.1"/>
    </source>
</evidence>
<reference evidence="7" key="2">
    <citation type="submission" date="2021-09" db="EMBL/GenBank/DDBJ databases">
        <authorList>
            <person name="Jia N."/>
            <person name="Wang J."/>
            <person name="Shi W."/>
            <person name="Du L."/>
            <person name="Sun Y."/>
            <person name="Zhan W."/>
            <person name="Jiang J."/>
            <person name="Wang Q."/>
            <person name="Zhang B."/>
            <person name="Ji P."/>
            <person name="Sakyi L.B."/>
            <person name="Cui X."/>
            <person name="Yuan T."/>
            <person name="Jiang B."/>
            <person name="Yang W."/>
            <person name="Lam T.T.-Y."/>
            <person name="Chang Q."/>
            <person name="Ding S."/>
            <person name="Wang X."/>
            <person name="Zhu J."/>
            <person name="Ruan X."/>
            <person name="Zhao L."/>
            <person name="Wei J."/>
            <person name="Que T."/>
            <person name="Du C."/>
            <person name="Cheng J."/>
            <person name="Dai P."/>
            <person name="Han X."/>
            <person name="Huang E."/>
            <person name="Gao Y."/>
            <person name="Liu J."/>
            <person name="Shao H."/>
            <person name="Ye R."/>
            <person name="Li L."/>
            <person name="Wei W."/>
            <person name="Wang X."/>
            <person name="Wang C."/>
            <person name="Huo Q."/>
            <person name="Li W."/>
            <person name="Guo W."/>
            <person name="Chen H."/>
            <person name="Chen S."/>
            <person name="Zhou L."/>
            <person name="Zhou L."/>
            <person name="Ni X."/>
            <person name="Tian J."/>
            <person name="Zhou Y."/>
            <person name="Sheng Y."/>
            <person name="Liu T."/>
            <person name="Pan Y."/>
            <person name="Xia L."/>
            <person name="Li J."/>
            <person name="Zhao F."/>
            <person name="Cao W."/>
        </authorList>
    </citation>
    <scope>NUCLEOTIDE SEQUENCE</scope>
    <source>
        <strain evidence="7">Rmic-2018</strain>
        <tissue evidence="7">Larvae</tissue>
    </source>
</reference>
<dbReference type="SUPFAM" id="SSF57667">
    <property type="entry name" value="beta-beta-alpha zinc fingers"/>
    <property type="match status" value="2"/>
</dbReference>
<dbReference type="Pfam" id="PF00096">
    <property type="entry name" value="zf-C2H2"/>
    <property type="match status" value="3"/>
</dbReference>
<keyword evidence="3 5" id="KW-0863">Zinc-finger</keyword>
<evidence type="ECO:0000256" key="2">
    <source>
        <dbReference type="ARBA" id="ARBA00022737"/>
    </source>
</evidence>
<dbReference type="SMART" id="SM00355">
    <property type="entry name" value="ZnF_C2H2"/>
    <property type="match status" value="4"/>
</dbReference>
<keyword evidence="4" id="KW-0862">Zinc</keyword>
<dbReference type="GO" id="GO:0045944">
    <property type="term" value="P:positive regulation of transcription by RNA polymerase II"/>
    <property type="evidence" value="ECO:0007669"/>
    <property type="project" value="TreeGrafter"/>
</dbReference>
<feature type="domain" description="C2H2-type" evidence="6">
    <location>
        <begin position="176"/>
        <end position="203"/>
    </location>
</feature>
<dbReference type="GO" id="GO:0008270">
    <property type="term" value="F:zinc ion binding"/>
    <property type="evidence" value="ECO:0007669"/>
    <property type="project" value="UniProtKB-KW"/>
</dbReference>
<feature type="domain" description="C2H2-type" evidence="6">
    <location>
        <begin position="147"/>
        <end position="170"/>
    </location>
</feature>
<dbReference type="Gene3D" id="3.30.160.60">
    <property type="entry name" value="Classic Zinc Finger"/>
    <property type="match status" value="2"/>
</dbReference>
<protein>
    <recommendedName>
        <fullName evidence="6">C2H2-type domain-containing protein</fullName>
    </recommendedName>
</protein>
<keyword evidence="8" id="KW-1185">Reference proteome</keyword>
<dbReference type="InterPro" id="IPR050688">
    <property type="entry name" value="Zinc_finger/UBP_domain"/>
</dbReference>
<keyword evidence="2" id="KW-0677">Repeat</keyword>
<evidence type="ECO:0000256" key="4">
    <source>
        <dbReference type="ARBA" id="ARBA00022833"/>
    </source>
</evidence>
<name>A0A9J6E6S8_RHIMP</name>
<evidence type="ECO:0000256" key="1">
    <source>
        <dbReference type="ARBA" id="ARBA00022723"/>
    </source>
</evidence>
<evidence type="ECO:0000313" key="8">
    <source>
        <dbReference type="Proteomes" id="UP000821866"/>
    </source>
</evidence>
<dbReference type="PROSITE" id="PS00028">
    <property type="entry name" value="ZINC_FINGER_C2H2_1"/>
    <property type="match status" value="3"/>
</dbReference>
<dbReference type="Proteomes" id="UP000821866">
    <property type="component" value="Chromosome 3"/>
</dbReference>
<gene>
    <name evidence="7" type="ORF">HPB51_004806</name>
</gene>
<accession>A0A9J6E6S8</accession>
<comment type="caution">
    <text evidence="7">The sequence shown here is derived from an EMBL/GenBank/DDBJ whole genome shotgun (WGS) entry which is preliminary data.</text>
</comment>
<dbReference type="AlphaFoldDB" id="A0A9J6E6S8"/>
<keyword evidence="1" id="KW-0479">Metal-binding</keyword>
<dbReference type="GO" id="GO:0005634">
    <property type="term" value="C:nucleus"/>
    <property type="evidence" value="ECO:0007669"/>
    <property type="project" value="TreeGrafter"/>
</dbReference>
<reference evidence="7" key="1">
    <citation type="journal article" date="2020" name="Cell">
        <title>Large-Scale Comparative Analyses of Tick Genomes Elucidate Their Genetic Diversity and Vector Capacities.</title>
        <authorList>
            <consortium name="Tick Genome and Microbiome Consortium (TIGMIC)"/>
            <person name="Jia N."/>
            <person name="Wang J."/>
            <person name="Shi W."/>
            <person name="Du L."/>
            <person name="Sun Y."/>
            <person name="Zhan W."/>
            <person name="Jiang J.F."/>
            <person name="Wang Q."/>
            <person name="Zhang B."/>
            <person name="Ji P."/>
            <person name="Bell-Sakyi L."/>
            <person name="Cui X.M."/>
            <person name="Yuan T.T."/>
            <person name="Jiang B.G."/>
            <person name="Yang W.F."/>
            <person name="Lam T.T."/>
            <person name="Chang Q.C."/>
            <person name="Ding S.J."/>
            <person name="Wang X.J."/>
            <person name="Zhu J.G."/>
            <person name="Ruan X.D."/>
            <person name="Zhao L."/>
            <person name="Wei J.T."/>
            <person name="Ye R.Z."/>
            <person name="Que T.C."/>
            <person name="Du C.H."/>
            <person name="Zhou Y.H."/>
            <person name="Cheng J.X."/>
            <person name="Dai P.F."/>
            <person name="Guo W.B."/>
            <person name="Han X.H."/>
            <person name="Huang E.J."/>
            <person name="Li L.F."/>
            <person name="Wei W."/>
            <person name="Gao Y.C."/>
            <person name="Liu J.Z."/>
            <person name="Shao H.Z."/>
            <person name="Wang X."/>
            <person name="Wang C.C."/>
            <person name="Yang T.C."/>
            <person name="Huo Q.B."/>
            <person name="Li W."/>
            <person name="Chen H.Y."/>
            <person name="Chen S.E."/>
            <person name="Zhou L.G."/>
            <person name="Ni X.B."/>
            <person name="Tian J.H."/>
            <person name="Sheng Y."/>
            <person name="Liu T."/>
            <person name="Pan Y.S."/>
            <person name="Xia L.Y."/>
            <person name="Li J."/>
            <person name="Zhao F."/>
            <person name="Cao W.C."/>
        </authorList>
    </citation>
    <scope>NUCLEOTIDE SEQUENCE</scope>
    <source>
        <strain evidence="7">Rmic-2018</strain>
    </source>
</reference>
<feature type="domain" description="C2H2-type" evidence="6">
    <location>
        <begin position="119"/>
        <end position="146"/>
    </location>
</feature>
<proteinExistence type="predicted"/>
<dbReference type="InterPro" id="IPR036236">
    <property type="entry name" value="Znf_C2H2_sf"/>
</dbReference>
<dbReference type="EMBL" id="JABSTU010000005">
    <property type="protein sequence ID" value="KAH8029801.1"/>
    <property type="molecule type" value="Genomic_DNA"/>
</dbReference>
<sequence length="209" mass="23919">MADLGRQLLGNLCEDRRTRLPCQLRRRSQQLVCQRETRPEPLFPSPSLFTCLNKAGRHISDFEAWDAGANQVVDDCGFPEGDEASYLKCSHCDFTSYDAAALIGHQQHDHAVADLGVRYQCHLCDSSFVYKRRLQRHVQMHTNSNAVRCSFCSKKFSSKKHLSRHIHTMHLSVQVHPCHLCPSKFSRKDNLVAHMRKHHPMLPSDDTVS</sequence>